<evidence type="ECO:0000313" key="7">
    <source>
        <dbReference type="Proteomes" id="UP000295391"/>
    </source>
</evidence>
<keyword evidence="5" id="KW-0479">Metal-binding</keyword>
<dbReference type="GO" id="GO:0030272">
    <property type="term" value="F:5-formyltetrahydrofolate cyclo-ligase activity"/>
    <property type="evidence" value="ECO:0007669"/>
    <property type="project" value="UniProtKB-EC"/>
</dbReference>
<dbReference type="AlphaFoldDB" id="A0A4R6VXR0"/>
<comment type="cofactor">
    <cofactor evidence="5">
        <name>Mg(2+)</name>
        <dbReference type="ChEBI" id="CHEBI:18420"/>
    </cofactor>
</comment>
<dbReference type="EMBL" id="SNYR01000001">
    <property type="protein sequence ID" value="TDQ67370.1"/>
    <property type="molecule type" value="Genomic_DNA"/>
</dbReference>
<evidence type="ECO:0000256" key="3">
    <source>
        <dbReference type="ARBA" id="ARBA00022840"/>
    </source>
</evidence>
<keyword evidence="3 4" id="KW-0067">ATP-binding</keyword>
<feature type="binding site" evidence="4">
    <location>
        <begin position="149"/>
        <end position="157"/>
    </location>
    <ligand>
        <name>ATP</name>
        <dbReference type="ChEBI" id="CHEBI:30616"/>
    </ligand>
</feature>
<dbReference type="OrthoDB" id="9801938at2"/>
<feature type="binding site" evidence="4">
    <location>
        <position position="74"/>
    </location>
    <ligand>
        <name>substrate</name>
    </ligand>
</feature>
<dbReference type="GO" id="GO:0009396">
    <property type="term" value="P:folic acid-containing compound biosynthetic process"/>
    <property type="evidence" value="ECO:0007669"/>
    <property type="project" value="TreeGrafter"/>
</dbReference>
<protein>
    <recommendedName>
        <fullName evidence="5">5-formyltetrahydrofolate cyclo-ligase</fullName>
        <ecNumber evidence="5">6.3.3.2</ecNumber>
    </recommendedName>
</protein>
<dbReference type="Pfam" id="PF01812">
    <property type="entry name" value="5-FTHF_cyc-lig"/>
    <property type="match status" value="1"/>
</dbReference>
<dbReference type="GO" id="GO:0035999">
    <property type="term" value="P:tetrahydrofolate interconversion"/>
    <property type="evidence" value="ECO:0007669"/>
    <property type="project" value="TreeGrafter"/>
</dbReference>
<proteinExistence type="inferred from homology"/>
<sequence length="205" mass="22657">MNLKVIPLNEKTQEEQQAVDALKADLRKEAHARRAVLSASFRKEAALAAAETFIAAVPVPFEQTISIYWAIRDELDCKPLLTHFMDDGHQVCLPVVMGADQPLEMRLWSPSEPLIPSGFNTLAPPASAAKVIPDIVVTPLLGFDAVGTRLGYGGGYYDRSLAYWPQKPLLVGYAFGVQEFDHLPRDTHDVPLDMVVTENGVRRFS</sequence>
<gene>
    <name evidence="6" type="ORF">ATL17_1382</name>
</gene>
<dbReference type="GO" id="GO:0005524">
    <property type="term" value="F:ATP binding"/>
    <property type="evidence" value="ECO:0007669"/>
    <property type="project" value="UniProtKB-KW"/>
</dbReference>
<dbReference type="InterPro" id="IPR024185">
    <property type="entry name" value="FTHF_cligase-like_sf"/>
</dbReference>
<evidence type="ECO:0000256" key="1">
    <source>
        <dbReference type="ARBA" id="ARBA00010638"/>
    </source>
</evidence>
<dbReference type="RefSeq" id="WP_133571993.1">
    <property type="nucleotide sequence ID" value="NZ_SNYR01000001.1"/>
</dbReference>
<dbReference type="GO" id="GO:0046872">
    <property type="term" value="F:metal ion binding"/>
    <property type="evidence" value="ECO:0007669"/>
    <property type="project" value="UniProtKB-KW"/>
</dbReference>
<dbReference type="InterPro" id="IPR037171">
    <property type="entry name" value="NagB/RpiA_transferase-like"/>
</dbReference>
<dbReference type="PANTHER" id="PTHR23407:SF1">
    <property type="entry name" value="5-FORMYLTETRAHYDROFOLATE CYCLO-LIGASE"/>
    <property type="match status" value="1"/>
</dbReference>
<dbReference type="Gene3D" id="3.40.50.10420">
    <property type="entry name" value="NagB/RpiA/CoA transferase-like"/>
    <property type="match status" value="1"/>
</dbReference>
<dbReference type="EC" id="6.3.3.2" evidence="5"/>
<dbReference type="InterPro" id="IPR002698">
    <property type="entry name" value="FTHF_cligase"/>
</dbReference>
<dbReference type="PANTHER" id="PTHR23407">
    <property type="entry name" value="ATPASE INHIBITOR/5-FORMYLTETRAHYDROFOLATE CYCLO-LIGASE"/>
    <property type="match status" value="1"/>
</dbReference>
<evidence type="ECO:0000256" key="4">
    <source>
        <dbReference type="PIRSR" id="PIRSR006806-1"/>
    </source>
</evidence>
<comment type="similarity">
    <text evidence="1 5">Belongs to the 5-formyltetrahydrofolate cyclo-ligase family.</text>
</comment>
<keyword evidence="7" id="KW-1185">Reference proteome</keyword>
<keyword evidence="6" id="KW-0436">Ligase</keyword>
<feature type="binding site" evidence="4">
    <location>
        <begin position="23"/>
        <end position="27"/>
    </location>
    <ligand>
        <name>ATP</name>
        <dbReference type="ChEBI" id="CHEBI:30616"/>
    </ligand>
</feature>
<comment type="caution">
    <text evidence="6">The sequence shown here is derived from an EMBL/GenBank/DDBJ whole genome shotgun (WGS) entry which is preliminary data.</text>
</comment>
<comment type="catalytic activity">
    <reaction evidence="5">
        <text>(6S)-5-formyl-5,6,7,8-tetrahydrofolate + ATP = (6R)-5,10-methenyltetrahydrofolate + ADP + phosphate</text>
        <dbReference type="Rhea" id="RHEA:10488"/>
        <dbReference type="ChEBI" id="CHEBI:30616"/>
        <dbReference type="ChEBI" id="CHEBI:43474"/>
        <dbReference type="ChEBI" id="CHEBI:57455"/>
        <dbReference type="ChEBI" id="CHEBI:57457"/>
        <dbReference type="ChEBI" id="CHEBI:456216"/>
        <dbReference type="EC" id="6.3.3.2"/>
    </reaction>
</comment>
<keyword evidence="2 4" id="KW-0547">Nucleotide-binding</keyword>
<name>A0A4R6VXR0_9HYPH</name>
<reference evidence="6 7" key="1">
    <citation type="submission" date="2019-03" db="EMBL/GenBank/DDBJ databases">
        <title>Genomic Encyclopedia of Type Strains, Phase III (KMG-III): the genomes of soil and plant-associated and newly described type strains.</title>
        <authorList>
            <person name="Whitman W."/>
        </authorList>
    </citation>
    <scope>NUCLEOTIDE SEQUENCE [LARGE SCALE GENOMIC DNA]</scope>
    <source>
        <strain evidence="6 7">CGMCC 1.7002</strain>
    </source>
</reference>
<evidence type="ECO:0000313" key="6">
    <source>
        <dbReference type="EMBL" id="TDQ67370.1"/>
    </source>
</evidence>
<keyword evidence="5" id="KW-0460">Magnesium</keyword>
<dbReference type="NCBIfam" id="TIGR02727">
    <property type="entry name" value="MTHFS_bact"/>
    <property type="match status" value="1"/>
</dbReference>
<evidence type="ECO:0000256" key="2">
    <source>
        <dbReference type="ARBA" id="ARBA00022741"/>
    </source>
</evidence>
<organism evidence="6 7">
    <name type="scientific">Maritalea mobilis</name>
    <dbReference type="NCBI Taxonomy" id="483324"/>
    <lineage>
        <taxon>Bacteria</taxon>
        <taxon>Pseudomonadati</taxon>
        <taxon>Pseudomonadota</taxon>
        <taxon>Alphaproteobacteria</taxon>
        <taxon>Hyphomicrobiales</taxon>
        <taxon>Devosiaceae</taxon>
        <taxon>Maritalea</taxon>
    </lineage>
</organism>
<dbReference type="Proteomes" id="UP000295391">
    <property type="component" value="Unassembled WGS sequence"/>
</dbReference>
<accession>A0A4R6VXR0</accession>
<dbReference type="PIRSF" id="PIRSF006806">
    <property type="entry name" value="FTHF_cligase"/>
    <property type="match status" value="1"/>
</dbReference>
<dbReference type="SUPFAM" id="SSF100950">
    <property type="entry name" value="NagB/RpiA/CoA transferase-like"/>
    <property type="match status" value="1"/>
</dbReference>
<evidence type="ECO:0000256" key="5">
    <source>
        <dbReference type="RuleBase" id="RU361279"/>
    </source>
</evidence>